<evidence type="ECO:0008006" key="3">
    <source>
        <dbReference type="Google" id="ProtNLM"/>
    </source>
</evidence>
<protein>
    <recommendedName>
        <fullName evidence="3">Lipoprotein</fullName>
    </recommendedName>
</protein>
<evidence type="ECO:0000313" key="1">
    <source>
        <dbReference type="EMBL" id="GIM30291.1"/>
    </source>
</evidence>
<dbReference type="AlphaFoldDB" id="A0A919S1M5"/>
<dbReference type="RefSeq" id="WP_212904968.1">
    <property type="nucleotide sequence ID" value="NZ_BOPZ01000032.1"/>
</dbReference>
<dbReference type="EMBL" id="BOPZ01000032">
    <property type="protein sequence ID" value="GIM30291.1"/>
    <property type="molecule type" value="Genomic_DNA"/>
</dbReference>
<proteinExistence type="predicted"/>
<keyword evidence="2" id="KW-1185">Reference proteome</keyword>
<comment type="caution">
    <text evidence="1">The sequence shown here is derived from an EMBL/GenBank/DDBJ whole genome shotgun (WGS) entry which is preliminary data.</text>
</comment>
<reference evidence="1" key="1">
    <citation type="submission" date="2021-03" db="EMBL/GenBank/DDBJ databases">
        <title>Taxonomic study of Clostridium polyendosporum from meadow-gley soil under rice.</title>
        <authorList>
            <person name="Kobayashi H."/>
            <person name="Tanizawa Y."/>
            <person name="Yagura M."/>
        </authorList>
    </citation>
    <scope>NUCLEOTIDE SEQUENCE</scope>
    <source>
        <strain evidence="1">JCM 30710</strain>
    </source>
</reference>
<dbReference type="PROSITE" id="PS51257">
    <property type="entry name" value="PROKAR_LIPOPROTEIN"/>
    <property type="match status" value="1"/>
</dbReference>
<name>A0A919S1M5_9CLOT</name>
<gene>
    <name evidence="1" type="ORF">CPJCM30710_29570</name>
</gene>
<dbReference type="Proteomes" id="UP000679179">
    <property type="component" value="Unassembled WGS sequence"/>
</dbReference>
<sequence>MKNRIGSIIIILLSLFIISCGNNYVEPQKKLPKTDDKLLYIMISKYSTDGNKTIGVNDTLDFKAKEERVIVEDILKVFKNKEHIGNEIMENPQYRIIFLYNLDPEQSKVREEFMESDRFEIVDKEGLLIENEETKETFKIQGDNYKKLSKYLKLLD</sequence>
<accession>A0A919S1M5</accession>
<organism evidence="1 2">
    <name type="scientific">Clostridium polyendosporum</name>
    <dbReference type="NCBI Taxonomy" id="69208"/>
    <lineage>
        <taxon>Bacteria</taxon>
        <taxon>Bacillati</taxon>
        <taxon>Bacillota</taxon>
        <taxon>Clostridia</taxon>
        <taxon>Eubacteriales</taxon>
        <taxon>Clostridiaceae</taxon>
        <taxon>Clostridium</taxon>
    </lineage>
</organism>
<evidence type="ECO:0000313" key="2">
    <source>
        <dbReference type="Proteomes" id="UP000679179"/>
    </source>
</evidence>